<gene>
    <name evidence="2" type="ORF">SMRZ_LOCUS6475</name>
</gene>
<protein>
    <submittedName>
        <fullName evidence="2">Uncharacterized protein</fullName>
    </submittedName>
</protein>
<organism evidence="2 3">
    <name type="scientific">Schistosoma margrebowiei</name>
    <dbReference type="NCBI Taxonomy" id="48269"/>
    <lineage>
        <taxon>Eukaryota</taxon>
        <taxon>Metazoa</taxon>
        <taxon>Spiralia</taxon>
        <taxon>Lophotrochozoa</taxon>
        <taxon>Platyhelminthes</taxon>
        <taxon>Trematoda</taxon>
        <taxon>Digenea</taxon>
        <taxon>Strigeidida</taxon>
        <taxon>Schistosomatoidea</taxon>
        <taxon>Schistosomatidae</taxon>
        <taxon>Schistosoma</taxon>
    </lineage>
</organism>
<evidence type="ECO:0000313" key="2">
    <source>
        <dbReference type="EMBL" id="VDO71400.1"/>
    </source>
</evidence>
<dbReference type="STRING" id="48269.A0A183LRQ0"/>
<name>A0A183LRQ0_9TREM</name>
<proteinExistence type="inferred from homology"/>
<keyword evidence="3" id="KW-1185">Reference proteome</keyword>
<sequence>MDLWKSIEKNLSWFDLSSEVRIQLNDDPKKYEEQILLHSFRNQLRYTGNIVIKREKKYYEKLVDYGRQHYLLYPYHLQDKIVRGLQITQFVYYRRMIIDLISTEKSYDCLPNFTAADCLRLLGIGRNQYIELVNTYKSFLSSIGPDENEIQGLLCDILPSQPVDKVIFEPWYVVRIGSVMLSDIQASTDSERITIDQLIDESNQVGPGILVKDLDQNIIKGLYLRGLVYIDIPVSCDDKICVPTLEGFVMNRISGDSRENLLYKIFVTADENTSVSELAECLQVDVNSVKQAASIFCRLGFAQKRIGRLESRTQPFQIPISIEESDTLLHTENSVVDANLDSFPSIDDHPQQKKKLVLIFDSTITAYLMMGNLSPNLKPHAVTMFEVGKLSDDSLNSFIFELNHLAPVSEGEAGVYHSTDFCDVDLIRGGSLLSLEAETRIRVLRKNYNVVVSLIPSTYEDQQASDSQWPPHLGPPISEANSPWFGFFISCINLSVNVLPTLLITCGTRISRLPLPLRGISRFWLTAWGHDAVVVDSTNFLTTANDMLLSSPVLIQVSFIDNIFCCLNSVFNICRKIKNKCILFLTTDLRH</sequence>
<dbReference type="EMBL" id="UZAI01002423">
    <property type="protein sequence ID" value="VDO71400.1"/>
    <property type="molecule type" value="Genomic_DNA"/>
</dbReference>
<dbReference type="PANTHER" id="PTHR28441:SF2">
    <property type="entry name" value="PROTEIN FAM91A1"/>
    <property type="match status" value="1"/>
</dbReference>
<dbReference type="Pfam" id="PF14647">
    <property type="entry name" value="FAM91_N"/>
    <property type="match status" value="1"/>
</dbReference>
<dbReference type="PANTHER" id="PTHR28441">
    <property type="entry name" value="PROTEIN FAM91A1"/>
    <property type="match status" value="1"/>
</dbReference>
<dbReference type="InterPro" id="IPR028091">
    <property type="entry name" value="FAM91_N_dom"/>
</dbReference>
<dbReference type="AlphaFoldDB" id="A0A183LRQ0"/>
<accession>A0A183LRQ0</accession>
<comment type="similarity">
    <text evidence="1">Belongs to the FAM91 family.</text>
</comment>
<evidence type="ECO:0000256" key="1">
    <source>
        <dbReference type="ARBA" id="ARBA00010319"/>
    </source>
</evidence>
<dbReference type="InterPro" id="IPR039199">
    <property type="entry name" value="FAM91"/>
</dbReference>
<dbReference type="Pfam" id="PF14648">
    <property type="entry name" value="FAM91_C"/>
    <property type="match status" value="2"/>
</dbReference>
<reference evidence="2 3" key="1">
    <citation type="submission" date="2018-11" db="EMBL/GenBank/DDBJ databases">
        <authorList>
            <consortium name="Pathogen Informatics"/>
        </authorList>
    </citation>
    <scope>NUCLEOTIDE SEQUENCE [LARGE SCALE GENOMIC DNA]</scope>
    <source>
        <strain evidence="2 3">Zambia</strain>
    </source>
</reference>
<dbReference type="InterPro" id="IPR028097">
    <property type="entry name" value="FAM91_C_dom"/>
</dbReference>
<evidence type="ECO:0000313" key="3">
    <source>
        <dbReference type="Proteomes" id="UP000277204"/>
    </source>
</evidence>
<dbReference type="Proteomes" id="UP000277204">
    <property type="component" value="Unassembled WGS sequence"/>
</dbReference>